<dbReference type="Gene3D" id="1.25.40.10">
    <property type="entry name" value="Tetratricopeptide repeat domain"/>
    <property type="match status" value="1"/>
</dbReference>
<evidence type="ECO:0008006" key="2">
    <source>
        <dbReference type="Google" id="ProtNLM"/>
    </source>
</evidence>
<evidence type="ECO:0000313" key="1">
    <source>
        <dbReference type="EMBL" id="VAX33398.1"/>
    </source>
</evidence>
<dbReference type="SMART" id="SM00028">
    <property type="entry name" value="TPR"/>
    <property type="match status" value="1"/>
</dbReference>
<proteinExistence type="predicted"/>
<reference evidence="1" key="1">
    <citation type="submission" date="2018-06" db="EMBL/GenBank/DDBJ databases">
        <authorList>
            <person name="Zhirakovskaya E."/>
        </authorList>
    </citation>
    <scope>NUCLEOTIDE SEQUENCE</scope>
</reference>
<dbReference type="SUPFAM" id="SSF48452">
    <property type="entry name" value="TPR-like"/>
    <property type="match status" value="1"/>
</dbReference>
<organism evidence="1">
    <name type="scientific">hydrothermal vent metagenome</name>
    <dbReference type="NCBI Taxonomy" id="652676"/>
    <lineage>
        <taxon>unclassified sequences</taxon>
        <taxon>metagenomes</taxon>
        <taxon>ecological metagenomes</taxon>
    </lineage>
</organism>
<dbReference type="AlphaFoldDB" id="A0A3B1DBN5"/>
<accession>A0A3B1DBN5</accession>
<gene>
    <name evidence="1" type="ORF">MNBD_NITROSPIRAE02-61</name>
</gene>
<protein>
    <recommendedName>
        <fullName evidence="2">Tetratricopeptide repeat protein</fullName>
    </recommendedName>
</protein>
<name>A0A3B1DBN5_9ZZZZ</name>
<dbReference type="InterPro" id="IPR011990">
    <property type="entry name" value="TPR-like_helical_dom_sf"/>
</dbReference>
<dbReference type="PROSITE" id="PS50005">
    <property type="entry name" value="TPR"/>
    <property type="match status" value="1"/>
</dbReference>
<dbReference type="PROSITE" id="PS50293">
    <property type="entry name" value="TPR_REGION"/>
    <property type="match status" value="1"/>
</dbReference>
<dbReference type="EMBL" id="UOGH01000295">
    <property type="protein sequence ID" value="VAX33398.1"/>
    <property type="molecule type" value="Genomic_DNA"/>
</dbReference>
<dbReference type="InterPro" id="IPR019734">
    <property type="entry name" value="TPR_rpt"/>
</dbReference>
<dbReference type="Pfam" id="PF13432">
    <property type="entry name" value="TPR_16"/>
    <property type="match status" value="1"/>
</dbReference>
<sequence length="105" mass="12403">MKRVVLCIIMIISLSLITVPGILNAQPNGTYDHALYLYKEGKFKEAVKELRDYLQKRPEPSAYYLMGYALYELGRYQEARKYFDEAYLVDPEFRPEKIDFQRAKP</sequence>